<keyword evidence="1" id="KW-0732">Signal</keyword>
<dbReference type="Proteomes" id="UP000551616">
    <property type="component" value="Unassembled WGS sequence"/>
</dbReference>
<feature type="domain" description="Thioredoxin" evidence="2">
    <location>
        <begin position="10"/>
        <end position="125"/>
    </location>
</feature>
<dbReference type="GO" id="GO:0005737">
    <property type="term" value="C:cytoplasm"/>
    <property type="evidence" value="ECO:0007669"/>
    <property type="project" value="TreeGrafter"/>
</dbReference>
<organism evidence="3 4">
    <name type="scientific">Bremerella alba</name>
    <dbReference type="NCBI Taxonomy" id="980252"/>
    <lineage>
        <taxon>Bacteria</taxon>
        <taxon>Pseudomonadati</taxon>
        <taxon>Planctomycetota</taxon>
        <taxon>Planctomycetia</taxon>
        <taxon>Pirellulales</taxon>
        <taxon>Pirellulaceae</taxon>
        <taxon>Bremerella</taxon>
    </lineage>
</organism>
<protein>
    <recommendedName>
        <fullName evidence="2">Thioredoxin domain-containing protein</fullName>
    </recommendedName>
</protein>
<keyword evidence="4" id="KW-1185">Reference proteome</keyword>
<dbReference type="InterPro" id="IPR013766">
    <property type="entry name" value="Thioredoxin_domain"/>
</dbReference>
<dbReference type="PANTHER" id="PTHR45663">
    <property type="entry name" value="GEO12009P1"/>
    <property type="match status" value="1"/>
</dbReference>
<evidence type="ECO:0000313" key="3">
    <source>
        <dbReference type="EMBL" id="MBA2115749.1"/>
    </source>
</evidence>
<dbReference type="InterPro" id="IPR036249">
    <property type="entry name" value="Thioredoxin-like_sf"/>
</dbReference>
<evidence type="ECO:0000259" key="2">
    <source>
        <dbReference type="PROSITE" id="PS51352"/>
    </source>
</evidence>
<feature type="signal peptide" evidence="1">
    <location>
        <begin position="1"/>
        <end position="15"/>
    </location>
</feature>
<feature type="chain" id="PRO_5031131478" description="Thioredoxin domain-containing protein" evidence="1">
    <location>
        <begin position="16"/>
        <end position="125"/>
    </location>
</feature>
<evidence type="ECO:0000256" key="1">
    <source>
        <dbReference type="SAM" id="SignalP"/>
    </source>
</evidence>
<dbReference type="RefSeq" id="WP_207397168.1">
    <property type="nucleotide sequence ID" value="NZ_JABRWO010000007.1"/>
</dbReference>
<dbReference type="PANTHER" id="PTHR45663:SF11">
    <property type="entry name" value="GEO12009P1"/>
    <property type="match status" value="1"/>
</dbReference>
<dbReference type="EMBL" id="JABRWO010000007">
    <property type="protein sequence ID" value="MBA2115749.1"/>
    <property type="molecule type" value="Genomic_DNA"/>
</dbReference>
<dbReference type="SUPFAM" id="SSF52833">
    <property type="entry name" value="Thioredoxin-like"/>
    <property type="match status" value="1"/>
</dbReference>
<dbReference type="Pfam" id="PF00085">
    <property type="entry name" value="Thioredoxin"/>
    <property type="match status" value="1"/>
</dbReference>
<dbReference type="AlphaFoldDB" id="A0A7V8V6S7"/>
<accession>A0A7V8V6S7</accession>
<dbReference type="Gene3D" id="3.40.30.10">
    <property type="entry name" value="Glutaredoxin"/>
    <property type="match status" value="1"/>
</dbReference>
<sequence length="125" mass="13677">MQKAIVVIVAMLSFAAPVLLTVASYSSGGFTPADDVKPRDLSGKILFFSASWCPACRHAEPAYQELRNAGYPIRKVDVDSNSSLAQKYGIRSIPQFVYVVDGNEKRRVSGSASASRLKRMYQGGW</sequence>
<comment type="caution">
    <text evidence="3">The sequence shown here is derived from an EMBL/GenBank/DDBJ whole genome shotgun (WGS) entry which is preliminary data.</text>
</comment>
<dbReference type="PROSITE" id="PS51352">
    <property type="entry name" value="THIOREDOXIN_2"/>
    <property type="match status" value="1"/>
</dbReference>
<gene>
    <name evidence="3" type="ORF">HOV93_29340</name>
</gene>
<name>A0A7V8V6S7_9BACT</name>
<proteinExistence type="predicted"/>
<evidence type="ECO:0000313" key="4">
    <source>
        <dbReference type="Proteomes" id="UP000551616"/>
    </source>
</evidence>
<dbReference type="CDD" id="cd02947">
    <property type="entry name" value="TRX_family"/>
    <property type="match status" value="1"/>
</dbReference>
<reference evidence="3 4" key="1">
    <citation type="submission" date="2020-05" db="EMBL/GenBank/DDBJ databases">
        <title>Bremerella alba sp. nov., a novel planctomycete isolated from the surface of the macroalga Fucus spiralis.</title>
        <authorList>
            <person name="Godinho O."/>
            <person name="Botelho R."/>
            <person name="Albuquerque L."/>
            <person name="Wiegand S."/>
            <person name="Da Costa M.S."/>
            <person name="Lobo-Da-Cunha A."/>
            <person name="Jogler C."/>
            <person name="Lage O.M."/>
        </authorList>
    </citation>
    <scope>NUCLEOTIDE SEQUENCE [LARGE SCALE GENOMIC DNA]</scope>
    <source>
        <strain evidence="3 4">FF15</strain>
    </source>
</reference>
<dbReference type="GO" id="GO:0015035">
    <property type="term" value="F:protein-disulfide reductase activity"/>
    <property type="evidence" value="ECO:0007669"/>
    <property type="project" value="TreeGrafter"/>
</dbReference>